<evidence type="ECO:0000259" key="6">
    <source>
        <dbReference type="Pfam" id="PF01957"/>
    </source>
</evidence>
<dbReference type="InterPro" id="IPR002810">
    <property type="entry name" value="NfeD-like_C"/>
</dbReference>
<dbReference type="EMBL" id="JTDN01000002">
    <property type="protein sequence ID" value="KHL24473.1"/>
    <property type="molecule type" value="Genomic_DNA"/>
</dbReference>
<feature type="domain" description="NfeD-like C-terminal" evidence="6">
    <location>
        <begin position="93"/>
        <end position="145"/>
    </location>
</feature>
<evidence type="ECO:0000313" key="7">
    <source>
        <dbReference type="EMBL" id="KHL24473.1"/>
    </source>
</evidence>
<keyword evidence="2 5" id="KW-0812">Transmembrane</keyword>
<dbReference type="Proteomes" id="UP000030988">
    <property type="component" value="Unassembled WGS sequence"/>
</dbReference>
<keyword evidence="8" id="KW-1185">Reference proteome</keyword>
<reference evidence="7 8" key="1">
    <citation type="submission" date="2014-11" db="EMBL/GenBank/DDBJ databases">
        <title>Draft genome sequence of Kirrobacter mercurialis.</title>
        <authorList>
            <person name="Coil D.A."/>
            <person name="Eisen J.A."/>
        </authorList>
    </citation>
    <scope>NUCLEOTIDE SEQUENCE [LARGE SCALE GENOMIC DNA]</scope>
    <source>
        <strain evidence="7 8">Coronado</strain>
    </source>
</reference>
<keyword evidence="4 5" id="KW-0472">Membrane</keyword>
<comment type="caution">
    <text evidence="7">The sequence shown here is derived from an EMBL/GenBank/DDBJ whole genome shotgun (WGS) entry which is preliminary data.</text>
</comment>
<organism evidence="7 8">
    <name type="scientific">Croceibacterium mercuriale</name>
    <dbReference type="NCBI Taxonomy" id="1572751"/>
    <lineage>
        <taxon>Bacteria</taxon>
        <taxon>Pseudomonadati</taxon>
        <taxon>Pseudomonadota</taxon>
        <taxon>Alphaproteobacteria</taxon>
        <taxon>Sphingomonadales</taxon>
        <taxon>Erythrobacteraceae</taxon>
        <taxon>Croceibacterium</taxon>
    </lineage>
</organism>
<evidence type="ECO:0000256" key="2">
    <source>
        <dbReference type="ARBA" id="ARBA00022692"/>
    </source>
</evidence>
<dbReference type="InterPro" id="IPR012340">
    <property type="entry name" value="NA-bd_OB-fold"/>
</dbReference>
<dbReference type="Pfam" id="PF01957">
    <property type="entry name" value="NfeD"/>
    <property type="match status" value="1"/>
</dbReference>
<evidence type="ECO:0000256" key="4">
    <source>
        <dbReference type="ARBA" id="ARBA00023136"/>
    </source>
</evidence>
<dbReference type="PANTHER" id="PTHR33507:SF3">
    <property type="entry name" value="INNER MEMBRANE PROTEIN YBBJ"/>
    <property type="match status" value="1"/>
</dbReference>
<feature type="transmembrane region" description="Helical" evidence="5">
    <location>
        <begin position="12"/>
        <end position="41"/>
    </location>
</feature>
<dbReference type="AlphaFoldDB" id="A0A0B2BSA9"/>
<keyword evidence="3 5" id="KW-1133">Transmembrane helix</keyword>
<comment type="subcellular location">
    <subcellularLocation>
        <location evidence="1">Membrane</location>
        <topology evidence="1">Multi-pass membrane protein</topology>
    </subcellularLocation>
</comment>
<proteinExistence type="predicted"/>
<dbReference type="Gene3D" id="2.40.50.140">
    <property type="entry name" value="Nucleic acid-binding proteins"/>
    <property type="match status" value="1"/>
</dbReference>
<name>A0A0B2BSA9_9SPHN</name>
<dbReference type="PANTHER" id="PTHR33507">
    <property type="entry name" value="INNER MEMBRANE PROTEIN YBBJ"/>
    <property type="match status" value="1"/>
</dbReference>
<dbReference type="InterPro" id="IPR052165">
    <property type="entry name" value="Membrane_assoc_protease"/>
</dbReference>
<evidence type="ECO:0000256" key="3">
    <source>
        <dbReference type="ARBA" id="ARBA00022989"/>
    </source>
</evidence>
<protein>
    <submittedName>
        <fullName evidence="7">Membrane protein</fullName>
    </submittedName>
</protein>
<dbReference type="RefSeq" id="WP_039096907.1">
    <property type="nucleotide sequence ID" value="NZ_JTDN01000002.1"/>
</dbReference>
<evidence type="ECO:0000313" key="8">
    <source>
        <dbReference type="Proteomes" id="UP000030988"/>
    </source>
</evidence>
<evidence type="ECO:0000256" key="1">
    <source>
        <dbReference type="ARBA" id="ARBA00004141"/>
    </source>
</evidence>
<evidence type="ECO:0000256" key="5">
    <source>
        <dbReference type="SAM" id="Phobius"/>
    </source>
</evidence>
<sequence length="159" mass="16642">MDGLGGIEAHWAWITLGLVLAGTEMLVPGVYLIWLALAALATGVLTAVVEPSLPVQIIDFVALSLIAVFSARRFLQSRPLEGPDPLLNRRGMQMVGQSALVVQAIAHGQGRVRLGDGEWLAEGPDMAEGQRVRVVATRGTVLLVEALALPDGSGSASGL</sequence>
<dbReference type="STRING" id="1572751.PK98_10670"/>
<gene>
    <name evidence="7" type="ORF">PK98_10670</name>
</gene>
<dbReference type="GO" id="GO:0005886">
    <property type="term" value="C:plasma membrane"/>
    <property type="evidence" value="ECO:0007669"/>
    <property type="project" value="TreeGrafter"/>
</dbReference>
<dbReference type="OrthoDB" id="9810336at2"/>
<accession>A0A0B2BSA9</accession>